<keyword evidence="5" id="KW-1185">Reference proteome</keyword>
<dbReference type="PROSITE" id="PS51339">
    <property type="entry name" value="PPASE_MYOTUBULARIN"/>
    <property type="match status" value="1"/>
</dbReference>
<dbReference type="PANTHER" id="PTHR10807:SF109">
    <property type="entry name" value="SET DOMAIN BINDING FACTOR, ISOFORM A"/>
    <property type="match status" value="1"/>
</dbReference>
<dbReference type="SMART" id="SM00799">
    <property type="entry name" value="DENN"/>
    <property type="match status" value="1"/>
</dbReference>
<dbReference type="GO" id="GO:0005085">
    <property type="term" value="F:guanyl-nucleotide exchange factor activity"/>
    <property type="evidence" value="ECO:0007669"/>
    <property type="project" value="TreeGrafter"/>
</dbReference>
<dbReference type="Gene3D" id="3.30.450.200">
    <property type="match status" value="1"/>
</dbReference>
<dbReference type="Pfam" id="PF12335">
    <property type="entry name" value="SBF2"/>
    <property type="match status" value="1"/>
</dbReference>
<dbReference type="InterPro" id="IPR029021">
    <property type="entry name" value="Prot-tyrosine_phosphatase-like"/>
</dbReference>
<evidence type="ECO:0000256" key="1">
    <source>
        <dbReference type="ARBA" id="ARBA00007471"/>
    </source>
</evidence>
<name>A0A0N5BC21_STREA</name>
<evidence type="ECO:0000256" key="2">
    <source>
        <dbReference type="SAM" id="MobiDB-lite"/>
    </source>
</evidence>
<accession>A0A0N5BC21</accession>
<dbReference type="WBParaSite" id="SPAL_0000357200.1">
    <property type="protein sequence ID" value="SPAL_0000357200.1"/>
    <property type="gene ID" value="SPAL_0000357200"/>
</dbReference>
<proteinExistence type="inferred from homology"/>
<evidence type="ECO:0000313" key="6">
    <source>
        <dbReference type="WBParaSite" id="SPAL_0000357200.1"/>
    </source>
</evidence>
<dbReference type="Pfam" id="PF06602">
    <property type="entry name" value="Myotub-related"/>
    <property type="match status" value="1"/>
</dbReference>
<organism evidence="5 6">
    <name type="scientific">Strongyloides papillosus</name>
    <name type="common">Intestinal threadworm</name>
    <dbReference type="NCBI Taxonomy" id="174720"/>
    <lineage>
        <taxon>Eukaryota</taxon>
        <taxon>Metazoa</taxon>
        <taxon>Ecdysozoa</taxon>
        <taxon>Nematoda</taxon>
        <taxon>Chromadorea</taxon>
        <taxon>Rhabditida</taxon>
        <taxon>Tylenchina</taxon>
        <taxon>Panagrolaimomorpha</taxon>
        <taxon>Strongyloidoidea</taxon>
        <taxon>Strongyloididae</taxon>
        <taxon>Strongyloides</taxon>
    </lineage>
</organism>
<dbReference type="Pfam" id="PF02141">
    <property type="entry name" value="DENN"/>
    <property type="match status" value="1"/>
</dbReference>
<dbReference type="InterPro" id="IPR030564">
    <property type="entry name" value="Myotubularin"/>
</dbReference>
<feature type="domain" description="Myotubularin phosphatase" evidence="4">
    <location>
        <begin position="1144"/>
        <end position="1708"/>
    </location>
</feature>
<dbReference type="GO" id="GO:0016020">
    <property type="term" value="C:membrane"/>
    <property type="evidence" value="ECO:0007669"/>
    <property type="project" value="TreeGrafter"/>
</dbReference>
<dbReference type="InterPro" id="IPR005112">
    <property type="entry name" value="dDENN_dom"/>
</dbReference>
<evidence type="ECO:0000259" key="4">
    <source>
        <dbReference type="PROSITE" id="PS51339"/>
    </source>
</evidence>
<dbReference type="InterPro" id="IPR037516">
    <property type="entry name" value="Tripartite_DENN"/>
</dbReference>
<dbReference type="PROSITE" id="PS50211">
    <property type="entry name" value="DENN"/>
    <property type="match status" value="1"/>
</dbReference>
<evidence type="ECO:0000313" key="5">
    <source>
        <dbReference type="Proteomes" id="UP000046392"/>
    </source>
</evidence>
<protein>
    <submittedName>
        <fullName evidence="6">UDENN domain-containing protein</fullName>
    </submittedName>
</protein>
<dbReference type="InterPro" id="IPR005113">
    <property type="entry name" value="uDENN_dom"/>
</dbReference>
<dbReference type="InterPro" id="IPR022096">
    <property type="entry name" value="SBF1/SBF2"/>
</dbReference>
<reference evidence="6" key="1">
    <citation type="submission" date="2017-02" db="UniProtKB">
        <authorList>
            <consortium name="WormBaseParasite"/>
        </authorList>
    </citation>
    <scope>IDENTIFICATION</scope>
</reference>
<dbReference type="InterPro" id="IPR043153">
    <property type="entry name" value="DENN_C"/>
</dbReference>
<dbReference type="SUPFAM" id="SSF52799">
    <property type="entry name" value="(Phosphotyrosine protein) phosphatases II"/>
    <property type="match status" value="1"/>
</dbReference>
<dbReference type="STRING" id="174720.A0A0N5BC21"/>
<dbReference type="GO" id="GO:0005737">
    <property type="term" value="C:cytoplasm"/>
    <property type="evidence" value="ECO:0007669"/>
    <property type="project" value="TreeGrafter"/>
</dbReference>
<dbReference type="PANTHER" id="PTHR10807">
    <property type="entry name" value="MYOTUBULARIN-RELATED"/>
    <property type="match status" value="1"/>
</dbReference>
<dbReference type="Pfam" id="PF03456">
    <property type="entry name" value="uDENN"/>
    <property type="match status" value="1"/>
</dbReference>
<evidence type="ECO:0000259" key="3">
    <source>
        <dbReference type="PROSITE" id="PS50211"/>
    </source>
</evidence>
<dbReference type="SMART" id="SM00801">
    <property type="entry name" value="dDENN"/>
    <property type="match status" value="1"/>
</dbReference>
<dbReference type="InterPro" id="IPR010569">
    <property type="entry name" value="Myotubularin-like_Pase_dom"/>
</dbReference>
<dbReference type="Proteomes" id="UP000046392">
    <property type="component" value="Unplaced"/>
</dbReference>
<feature type="domain" description="UDENN" evidence="3">
    <location>
        <begin position="9"/>
        <end position="426"/>
    </location>
</feature>
<dbReference type="Gene3D" id="3.40.50.11500">
    <property type="match status" value="1"/>
</dbReference>
<feature type="region of interest" description="Disordered" evidence="2">
    <location>
        <begin position="1254"/>
        <end position="1282"/>
    </location>
</feature>
<comment type="similarity">
    <text evidence="1">Belongs to the protein-tyrosine phosphatase family. Non-receptor class myotubularin subfamily.</text>
</comment>
<sequence>MKDSCRLADYFVIITYDELLPDYCTEDNFKGVEKRFPEFDWPDVQYPSGLENFSLPFARNYTIEKTKPTFFVCTLTDEMGNCQYACCLVTQQNVNENKLLHGSHLTASRQNSLLLKPKIYVILSRIPNFDFFRNFLNHIYKALCEKTNNVEQIIAALLSDNIVHFGKQSKLNLSLGGIDLPFHVPRCSTWPDTGKRIYTFMSNLGTIYNVLEVFTNVLNEKRIIFCSKSLNRLSDACFALKTLLYPFNYSYPYIPVLPKVALTVLESPTPYIVGLHSSLVDYVVDIQDYCLVNLDDGQIMTDKTTSNKPIPEPYLSKLKIMLECTWTPSLQYADDALQEAAPSSIGPKSIDIKIRTCFFKFFLDILYGYRSCLQLSRFYDMPLVTFHKTAFLGIRQLDDSKFMHDLVASPMFQGFINERGIPYRVIDLFDRLLVKIKPTAKNEQLSKEVVLKELNSIFIELSGGSFEEYSSTVASLITSPYFKNNVFETMEINESILNEEIRKNLEHQKKRELYHSDYCHKESVPQICALKIFDETKEANSRKIEVLKVCLNHIFEERLSEARKLMSTVELSLRNVSTRVSLCQLLWINLQPINKATMTSQQFDLVMKLLNVALECEGSDDEHGIAYAVLYLGNIYCRKLSSGIHQFAYTCLQNHGVWKNQKFWEIAFCHDVHQQLRRFYVTKEMEMSTNISDTLNYDENDLACPFSLNNCLDTWNLFDKPTAMDVMASRIKRNLKLTESEIEQLKTEEEAIIFGQAKHYINLMTYMTVPLSISKTLQHYKNDKFSQNYSENGLLENSSSKSSSVESINQNSDVSESIVIKWITNMIDRICSMVGLPQSNIDKLEQDIPAFVALHIESLEQVYSESKRITNSHEMKNFEPTLVQNEIKLCDGLRVYLFNDHRFFSSSFGCDNNSSDDNLIALPAEGGIFLTNYRIIFKGCSCNPLRYGEIVQCSIPIMSISNDKLLTEEATYKEAINSNISPKIAIKLHSGMVITSNCFAILKIGFQESERKEMVDAFLQKLNSIRWNIQIIRSYFAYQTIYEFIIQDSKNTISKSKLNNFKLLRKNIVKGTRKMAGFDKRKTSSYSPSLSDRSSVSSLSGKHLTVARGNFIASNNGGGDCDEYNDFNISTKEQIKSYYDMADYGIIFHYLKDYERLFPSNVARNFEISFVNSNYEITKSYPAFLCIPCNMSGYGISKVAKNFKSNRFPVIVWKNQKGVFLARGASFTAFNVVSKITKGSNFFSHVVNSKNRNSDGNGHYILEGPEDDNESRHSGQSSTTLTSTNNISSVDILFDYLQGLVKMSYCGQSYHQNTSSSSNFSNLSNDSTTLSIQSNNILVKSTKQSKRIIGYANFTKHATNFIKMSTGKKVNSKNVLCDKAPSTINGQNIKNSQISSQTGLVEGEFFNDNTTCTLVPFKHSFYILGERQQSKVFKLHKNYEFISINYPTTHDVKLSFKKFLKTMTKSQNGGSNIQCTTSIHSTTNLSDTLYNLHYNYFSSINDSEWLLHISNLINTSNNISELMNELNASVALCIEDGSDATSQISSIVQILLDPFYRTFKGFRLLIEKEWLAFGHRFSYRLNHSSSSRQSGVAPMFLLFLDVIHQLTIQFPTAFEMNDYYLRFLAYHSMSSYFPNFLLDSELERISIEEKIPEQKLESEIYDKSIWNYLEGMINESSSFNNTIFDKTSHSVLKPLTNVENLDIWSFYQEHHLNHSLQYDIPESFSYL</sequence>
<dbReference type="InterPro" id="IPR001194">
    <property type="entry name" value="cDENN_dom"/>
</dbReference>